<dbReference type="EMBL" id="LXQA010446998">
    <property type="protein sequence ID" value="MCI52423.1"/>
    <property type="molecule type" value="Genomic_DNA"/>
</dbReference>
<feature type="compositionally biased region" description="Polar residues" evidence="1">
    <location>
        <begin position="9"/>
        <end position="23"/>
    </location>
</feature>
<organism evidence="2 3">
    <name type="scientific">Trifolium medium</name>
    <dbReference type="NCBI Taxonomy" id="97028"/>
    <lineage>
        <taxon>Eukaryota</taxon>
        <taxon>Viridiplantae</taxon>
        <taxon>Streptophyta</taxon>
        <taxon>Embryophyta</taxon>
        <taxon>Tracheophyta</taxon>
        <taxon>Spermatophyta</taxon>
        <taxon>Magnoliopsida</taxon>
        <taxon>eudicotyledons</taxon>
        <taxon>Gunneridae</taxon>
        <taxon>Pentapetalae</taxon>
        <taxon>rosids</taxon>
        <taxon>fabids</taxon>
        <taxon>Fabales</taxon>
        <taxon>Fabaceae</taxon>
        <taxon>Papilionoideae</taxon>
        <taxon>50 kb inversion clade</taxon>
        <taxon>NPAAA clade</taxon>
        <taxon>Hologalegina</taxon>
        <taxon>IRL clade</taxon>
        <taxon>Trifolieae</taxon>
        <taxon>Trifolium</taxon>
    </lineage>
</organism>
<name>A0A392SUB4_9FABA</name>
<sequence length="63" mass="6868">MLKPHWGEENTSWGGTSKIQSSNRKSDEVITNVDSASRLSWGLLGNSPVQYLVGGMLDHIPNA</sequence>
<comment type="caution">
    <text evidence="2">The sequence shown here is derived from an EMBL/GenBank/DDBJ whole genome shotgun (WGS) entry which is preliminary data.</text>
</comment>
<proteinExistence type="predicted"/>
<protein>
    <submittedName>
        <fullName evidence="2">Uncharacterized protein</fullName>
    </submittedName>
</protein>
<accession>A0A392SUB4</accession>
<evidence type="ECO:0000256" key="1">
    <source>
        <dbReference type="SAM" id="MobiDB-lite"/>
    </source>
</evidence>
<reference evidence="2 3" key="1">
    <citation type="journal article" date="2018" name="Front. Plant Sci.">
        <title>Red Clover (Trifolium pratense) and Zigzag Clover (T. medium) - A Picture of Genomic Similarities and Differences.</title>
        <authorList>
            <person name="Dluhosova J."/>
            <person name="Istvanek J."/>
            <person name="Nedelnik J."/>
            <person name="Repkova J."/>
        </authorList>
    </citation>
    <scope>NUCLEOTIDE SEQUENCE [LARGE SCALE GENOMIC DNA]</scope>
    <source>
        <strain evidence="3">cv. 10/8</strain>
        <tissue evidence="2">Leaf</tissue>
    </source>
</reference>
<dbReference type="AlphaFoldDB" id="A0A392SUB4"/>
<keyword evidence="3" id="KW-1185">Reference proteome</keyword>
<dbReference type="Proteomes" id="UP000265520">
    <property type="component" value="Unassembled WGS sequence"/>
</dbReference>
<feature type="region of interest" description="Disordered" evidence="1">
    <location>
        <begin position="1"/>
        <end position="29"/>
    </location>
</feature>
<evidence type="ECO:0000313" key="3">
    <source>
        <dbReference type="Proteomes" id="UP000265520"/>
    </source>
</evidence>
<evidence type="ECO:0000313" key="2">
    <source>
        <dbReference type="EMBL" id="MCI52423.1"/>
    </source>
</evidence>